<accession>A0ABU1NWC7</accession>
<name>A0ABU1NWC7_9BACL</name>
<organism evidence="2 3">
    <name type="scientific">Paenibacillus qinlingensis</name>
    <dbReference type="NCBI Taxonomy" id="1837343"/>
    <lineage>
        <taxon>Bacteria</taxon>
        <taxon>Bacillati</taxon>
        <taxon>Bacillota</taxon>
        <taxon>Bacilli</taxon>
        <taxon>Bacillales</taxon>
        <taxon>Paenibacillaceae</taxon>
        <taxon>Paenibacillus</taxon>
    </lineage>
</organism>
<feature type="transmembrane region" description="Helical" evidence="1">
    <location>
        <begin position="33"/>
        <end position="50"/>
    </location>
</feature>
<protein>
    <submittedName>
        <fullName evidence="2">Na+/melibiose symporter-like transporter</fullName>
    </submittedName>
</protein>
<keyword evidence="3" id="KW-1185">Reference proteome</keyword>
<keyword evidence="1" id="KW-0472">Membrane</keyword>
<comment type="caution">
    <text evidence="2">The sequence shown here is derived from an EMBL/GenBank/DDBJ whole genome shotgun (WGS) entry which is preliminary data.</text>
</comment>
<evidence type="ECO:0000313" key="2">
    <source>
        <dbReference type="EMBL" id="MDR6551735.1"/>
    </source>
</evidence>
<keyword evidence="1" id="KW-1133">Transmembrane helix</keyword>
<dbReference type="Proteomes" id="UP001267290">
    <property type="component" value="Unassembled WGS sequence"/>
</dbReference>
<feature type="transmembrane region" description="Helical" evidence="1">
    <location>
        <begin position="6"/>
        <end position="21"/>
    </location>
</feature>
<reference evidence="2 3" key="1">
    <citation type="submission" date="2023-07" db="EMBL/GenBank/DDBJ databases">
        <title>Sorghum-associated microbial communities from plants grown in Nebraska, USA.</title>
        <authorList>
            <person name="Schachtman D."/>
        </authorList>
    </citation>
    <scope>NUCLEOTIDE SEQUENCE [LARGE SCALE GENOMIC DNA]</scope>
    <source>
        <strain evidence="2 3">CC258</strain>
    </source>
</reference>
<dbReference type="EMBL" id="JAVDSB010000004">
    <property type="protein sequence ID" value="MDR6551735.1"/>
    <property type="molecule type" value="Genomic_DNA"/>
</dbReference>
<gene>
    <name evidence="2" type="ORF">J2736_002924</name>
</gene>
<evidence type="ECO:0000256" key="1">
    <source>
        <dbReference type="SAM" id="Phobius"/>
    </source>
</evidence>
<evidence type="ECO:0000313" key="3">
    <source>
        <dbReference type="Proteomes" id="UP001267290"/>
    </source>
</evidence>
<sequence>MNGYFFSYVTLSVLLITVFQWPKLKQKTKQEKATFIIMLLLVWGLSMLDLPHSPGPTTLISLVFKPFSELIGL</sequence>
<keyword evidence="1" id="KW-0812">Transmembrane</keyword>
<proteinExistence type="predicted"/>
<dbReference type="RefSeq" id="WP_310499298.1">
    <property type="nucleotide sequence ID" value="NZ_JAVDSB010000004.1"/>
</dbReference>